<reference evidence="1" key="1">
    <citation type="submission" date="2011-04" db="EMBL/GenBank/DDBJ databases">
        <title>Evolution of plant cell wall degrading machinery underlies the functional diversity of forest fungi.</title>
        <authorList>
            <consortium name="US DOE Joint Genome Institute (JGI-PGF)"/>
            <person name="Eastwood D.C."/>
            <person name="Floudas D."/>
            <person name="Binder M."/>
            <person name="Majcherczyk A."/>
            <person name="Schneider P."/>
            <person name="Aerts A."/>
            <person name="Asiegbu F.O."/>
            <person name="Baker S.E."/>
            <person name="Barry K."/>
            <person name="Bendiksby M."/>
            <person name="Blumentritt M."/>
            <person name="Coutinho P.M."/>
            <person name="Cullen D."/>
            <person name="Cullen D."/>
            <person name="Gathman A."/>
            <person name="Goodell B."/>
            <person name="Henrissat B."/>
            <person name="Ihrmark K."/>
            <person name="Kauserud H."/>
            <person name="Kohler A."/>
            <person name="LaButti K."/>
            <person name="Lapidus A."/>
            <person name="Lavin J.L."/>
            <person name="Lee Y.-H."/>
            <person name="Lindquist E."/>
            <person name="Lilly W."/>
            <person name="Lucas S."/>
            <person name="Morin E."/>
            <person name="Murat C."/>
            <person name="Oguiza J.A."/>
            <person name="Park J."/>
            <person name="Pisabarro A.G."/>
            <person name="Riley R."/>
            <person name="Rosling A."/>
            <person name="Salamov A."/>
            <person name="Schmidt O."/>
            <person name="Schmutz J."/>
            <person name="Skrede I."/>
            <person name="Stenlid J."/>
            <person name="Wiebenga A."/>
            <person name="Xie X."/>
            <person name="Kues U."/>
            <person name="Hibbett D.S."/>
            <person name="Hoffmeister D."/>
            <person name="Hogberg N."/>
            <person name="Martin F."/>
            <person name="Grigoriev I.V."/>
            <person name="Watkinson S.C."/>
        </authorList>
    </citation>
    <scope>NUCLEOTIDE SEQUENCE</scope>
    <source>
        <strain evidence="1">S7.9</strain>
    </source>
</reference>
<proteinExistence type="predicted"/>
<dbReference type="GeneID" id="18815568"/>
<accession>F8P796</accession>
<sequence>MPIPHRVSLNHRIHDTVPSSAVLFASSPDPLYDIQCHDDVQAPGAKSTATHDHEHPPPHAHPVQVAAAHLTTFASSNTVKFLGTPRGCCDQRFIRSGSNDIKNEVEDENKAMISTREYRARVEHGLPIIDEGPLF</sequence>
<dbReference type="AlphaFoldDB" id="F8P796"/>
<dbReference type="Proteomes" id="UP000008064">
    <property type="component" value="Unassembled WGS sequence"/>
</dbReference>
<dbReference type="EMBL" id="GL945439">
    <property type="protein sequence ID" value="EGO21312.1"/>
    <property type="molecule type" value="Genomic_DNA"/>
</dbReference>
<name>F8P796_SERL9</name>
<protein>
    <submittedName>
        <fullName evidence="1">Uncharacterized protein</fullName>
    </submittedName>
</protein>
<dbReference type="KEGG" id="sla:SERLADRAFT_441666"/>
<gene>
    <name evidence="1" type="ORF">SERLADRAFT_441666</name>
</gene>
<evidence type="ECO:0000313" key="1">
    <source>
        <dbReference type="EMBL" id="EGO21312.1"/>
    </source>
</evidence>
<organism>
    <name type="scientific">Serpula lacrymans var. lacrymans (strain S7.9)</name>
    <name type="common">Dry rot fungus</name>
    <dbReference type="NCBI Taxonomy" id="578457"/>
    <lineage>
        <taxon>Eukaryota</taxon>
        <taxon>Fungi</taxon>
        <taxon>Dikarya</taxon>
        <taxon>Basidiomycota</taxon>
        <taxon>Agaricomycotina</taxon>
        <taxon>Agaricomycetes</taxon>
        <taxon>Agaricomycetidae</taxon>
        <taxon>Boletales</taxon>
        <taxon>Coniophorineae</taxon>
        <taxon>Serpulaceae</taxon>
        <taxon>Serpula</taxon>
    </lineage>
</organism>
<dbReference type="HOGENOM" id="CLU_1887005_0_0_1"/>
<dbReference type="RefSeq" id="XP_007322269.1">
    <property type="nucleotide sequence ID" value="XM_007322207.1"/>
</dbReference>